<reference evidence="2" key="1">
    <citation type="submission" date="2015-01" db="EMBL/GenBank/DDBJ databases">
        <title>Transcriptome Assembly of Fopius arisanus.</title>
        <authorList>
            <person name="Geib S."/>
        </authorList>
    </citation>
    <scope>NUCLEOTIDE SEQUENCE</scope>
</reference>
<dbReference type="Proteomes" id="UP000694866">
    <property type="component" value="Unplaced"/>
</dbReference>
<dbReference type="AlphaFoldDB" id="A0A0C9RE48"/>
<keyword evidence="3" id="KW-1185">Reference proteome</keyword>
<gene>
    <name evidence="2" type="primary">ppnK_0</name>
    <name evidence="4" type="synonym">LOC105272044</name>
    <name evidence="2" type="ORF">g.2508</name>
</gene>
<evidence type="ECO:0000313" key="2">
    <source>
        <dbReference type="EMBL" id="JAG81184.1"/>
    </source>
</evidence>
<feature type="chain" id="PRO_5044541692" evidence="1">
    <location>
        <begin position="20"/>
        <end position="174"/>
    </location>
</feature>
<evidence type="ECO:0000313" key="3">
    <source>
        <dbReference type="Proteomes" id="UP000694866"/>
    </source>
</evidence>
<accession>A0A9R1U9N5</accession>
<evidence type="ECO:0000256" key="1">
    <source>
        <dbReference type="SAM" id="SignalP"/>
    </source>
</evidence>
<evidence type="ECO:0000313" key="4">
    <source>
        <dbReference type="RefSeq" id="XP_011312226.1"/>
    </source>
</evidence>
<name>A0A0C9RE48_9HYME</name>
<dbReference type="GeneID" id="105272044"/>
<dbReference type="EMBL" id="GBYB01011417">
    <property type="protein sequence ID" value="JAG81184.1"/>
    <property type="molecule type" value="Transcribed_RNA"/>
</dbReference>
<organism evidence="2">
    <name type="scientific">Fopius arisanus</name>
    <dbReference type="NCBI Taxonomy" id="64838"/>
    <lineage>
        <taxon>Eukaryota</taxon>
        <taxon>Metazoa</taxon>
        <taxon>Ecdysozoa</taxon>
        <taxon>Arthropoda</taxon>
        <taxon>Hexapoda</taxon>
        <taxon>Insecta</taxon>
        <taxon>Pterygota</taxon>
        <taxon>Neoptera</taxon>
        <taxon>Endopterygota</taxon>
        <taxon>Hymenoptera</taxon>
        <taxon>Apocrita</taxon>
        <taxon>Ichneumonoidea</taxon>
        <taxon>Braconidae</taxon>
        <taxon>Opiinae</taxon>
        <taxon>Fopius</taxon>
    </lineage>
</organism>
<feature type="signal peptide" evidence="1">
    <location>
        <begin position="1"/>
        <end position="19"/>
    </location>
</feature>
<accession>A0A0C9RE48</accession>
<protein>
    <submittedName>
        <fullName evidence="2">PpnK_0 protein</fullName>
    </submittedName>
    <submittedName>
        <fullName evidence="4">Uncharacterized protein isoform X3</fullName>
    </submittedName>
</protein>
<proteinExistence type="predicted"/>
<dbReference type="RefSeq" id="XP_011312226.1">
    <property type="nucleotide sequence ID" value="XM_011313924.1"/>
</dbReference>
<reference evidence="4" key="2">
    <citation type="submission" date="2025-04" db="UniProtKB">
        <authorList>
            <consortium name="RefSeq"/>
        </authorList>
    </citation>
    <scope>IDENTIFICATION</scope>
    <source>
        <strain evidence="4">USDA-PBARC FA_bdor</strain>
        <tissue evidence="4">Whole organism</tissue>
    </source>
</reference>
<keyword evidence="1" id="KW-0732">Signal</keyword>
<sequence length="174" mass="19316">MNSIVWIVFALCLVHQVICVGYKAEIITIESRIDKVTVKNNDPNDGDIKVTLKENRIGSTFRAKVLREMNEIGSINGSNCDTDPDDRQAFIIHLLLDHLEVKGCPIPAGEYLVIKELIYKTDTFDLLPKGFNDAVININTYSAGNENATEGDVTLRVEVHEITESQADALLDGK</sequence>